<accession>A0A9P8G7L2</accession>
<protein>
    <submittedName>
        <fullName evidence="1">Uncharacterized protein</fullName>
    </submittedName>
</protein>
<reference evidence="1" key="2">
    <citation type="submission" date="2021-08" db="EMBL/GenBank/DDBJ databases">
        <authorList>
            <person name="Gostincar C."/>
            <person name="Sun X."/>
            <person name="Song Z."/>
            <person name="Gunde-Cimerman N."/>
        </authorList>
    </citation>
    <scope>NUCLEOTIDE SEQUENCE</scope>
    <source>
        <strain evidence="1">EXF-8016</strain>
    </source>
</reference>
<dbReference type="EMBL" id="JAHFYH010000134">
    <property type="protein sequence ID" value="KAH0211616.1"/>
    <property type="molecule type" value="Genomic_DNA"/>
</dbReference>
<comment type="caution">
    <text evidence="1">The sequence shown here is derived from an EMBL/GenBank/DDBJ whole genome shotgun (WGS) entry which is preliminary data.</text>
</comment>
<sequence length="249" mass="27629">MSVAKWTPLFVIAEVPVEVVNKVLRSAQQEAERLQSAENFHNRWVVISEPSQQSVTKPTDSVALDFRSGFLDYSLDQIKNYVKSHLGENGLGQGKNSLDHLSDDAFAIIDTRTAADNTVLFLIQDFINDVQEAEIRVAWGRANEYDKCITLCSWEEGTDEDLASLLRAIGKGDLTDDAGDKREIIAGYLEQLREESEVLRWFEIRMDAGYSILGNGGLSFKGAADSLIDRDAFGQDGVMRGPTEGHQLA</sequence>
<reference evidence="1" key="1">
    <citation type="journal article" date="2021" name="J Fungi (Basel)">
        <title>Virulence traits and population genomics of the black yeast Aureobasidium melanogenum.</title>
        <authorList>
            <person name="Cernosa A."/>
            <person name="Sun X."/>
            <person name="Gostincar C."/>
            <person name="Fang C."/>
            <person name="Gunde-Cimerman N."/>
            <person name="Song Z."/>
        </authorList>
    </citation>
    <scope>NUCLEOTIDE SEQUENCE</scope>
    <source>
        <strain evidence="1">EXF-8016</strain>
    </source>
</reference>
<dbReference type="AlphaFoldDB" id="A0A9P8G7L2"/>
<feature type="non-terminal residue" evidence="1">
    <location>
        <position position="249"/>
    </location>
</feature>
<dbReference type="OrthoDB" id="4456803at2759"/>
<gene>
    <name evidence="1" type="ORF">KCV03_g9650</name>
</gene>
<name>A0A9P8G7L2_AURME</name>
<dbReference type="Proteomes" id="UP000767238">
    <property type="component" value="Unassembled WGS sequence"/>
</dbReference>
<organism evidence="1 2">
    <name type="scientific">Aureobasidium melanogenum</name>
    <name type="common">Aureobasidium pullulans var. melanogenum</name>
    <dbReference type="NCBI Taxonomy" id="46634"/>
    <lineage>
        <taxon>Eukaryota</taxon>
        <taxon>Fungi</taxon>
        <taxon>Dikarya</taxon>
        <taxon>Ascomycota</taxon>
        <taxon>Pezizomycotina</taxon>
        <taxon>Dothideomycetes</taxon>
        <taxon>Dothideomycetidae</taxon>
        <taxon>Dothideales</taxon>
        <taxon>Saccotheciaceae</taxon>
        <taxon>Aureobasidium</taxon>
    </lineage>
</organism>
<evidence type="ECO:0000313" key="2">
    <source>
        <dbReference type="Proteomes" id="UP000767238"/>
    </source>
</evidence>
<proteinExistence type="predicted"/>
<evidence type="ECO:0000313" key="1">
    <source>
        <dbReference type="EMBL" id="KAH0211616.1"/>
    </source>
</evidence>